<dbReference type="InterPro" id="IPR009057">
    <property type="entry name" value="Homeodomain-like_sf"/>
</dbReference>
<dbReference type="RefSeq" id="WP_109336028.1">
    <property type="nucleotide sequence ID" value="NZ_CP021355.1"/>
</dbReference>
<feature type="domain" description="HTH tetR-type" evidence="5">
    <location>
        <begin position="22"/>
        <end position="82"/>
    </location>
</feature>
<name>A0A2S2C6V1_9NOCA</name>
<dbReference type="PROSITE" id="PS50977">
    <property type="entry name" value="HTH_TETR_2"/>
    <property type="match status" value="1"/>
</dbReference>
<proteinExistence type="predicted"/>
<dbReference type="PRINTS" id="PR00455">
    <property type="entry name" value="HTHTETR"/>
</dbReference>
<evidence type="ECO:0000313" key="6">
    <source>
        <dbReference type="EMBL" id="AWK76582.1"/>
    </source>
</evidence>
<evidence type="ECO:0000256" key="2">
    <source>
        <dbReference type="ARBA" id="ARBA00023125"/>
    </source>
</evidence>
<dbReference type="Proteomes" id="UP000245711">
    <property type="component" value="Plasmid pRB98"/>
</dbReference>
<organism evidence="6 7">
    <name type="scientific">Rhodococcus oxybenzonivorans</name>
    <dbReference type="NCBI Taxonomy" id="1990687"/>
    <lineage>
        <taxon>Bacteria</taxon>
        <taxon>Bacillati</taxon>
        <taxon>Actinomycetota</taxon>
        <taxon>Actinomycetes</taxon>
        <taxon>Mycobacteriales</taxon>
        <taxon>Nocardiaceae</taxon>
        <taxon>Rhodococcus</taxon>
    </lineage>
</organism>
<dbReference type="GO" id="GO:0003700">
    <property type="term" value="F:DNA-binding transcription factor activity"/>
    <property type="evidence" value="ECO:0007669"/>
    <property type="project" value="TreeGrafter"/>
</dbReference>
<evidence type="ECO:0000256" key="1">
    <source>
        <dbReference type="ARBA" id="ARBA00023015"/>
    </source>
</evidence>
<dbReference type="Gene3D" id="1.10.357.10">
    <property type="entry name" value="Tetracycline Repressor, domain 2"/>
    <property type="match status" value="1"/>
</dbReference>
<evidence type="ECO:0000256" key="3">
    <source>
        <dbReference type="ARBA" id="ARBA00023163"/>
    </source>
</evidence>
<keyword evidence="3" id="KW-0804">Transcription</keyword>
<evidence type="ECO:0000256" key="4">
    <source>
        <dbReference type="PROSITE-ProRule" id="PRU00335"/>
    </source>
</evidence>
<dbReference type="AlphaFoldDB" id="A0A2S2C6V1"/>
<dbReference type="InterPro" id="IPR050109">
    <property type="entry name" value="HTH-type_TetR-like_transc_reg"/>
</dbReference>
<keyword evidence="7" id="KW-1185">Reference proteome</keyword>
<dbReference type="PANTHER" id="PTHR30055:SF234">
    <property type="entry name" value="HTH-TYPE TRANSCRIPTIONAL REGULATOR BETI"/>
    <property type="match status" value="1"/>
</dbReference>
<dbReference type="InterPro" id="IPR001647">
    <property type="entry name" value="HTH_TetR"/>
</dbReference>
<dbReference type="Pfam" id="PF00440">
    <property type="entry name" value="TetR_N"/>
    <property type="match status" value="1"/>
</dbReference>
<dbReference type="EMBL" id="CP021355">
    <property type="protein sequence ID" value="AWK76582.1"/>
    <property type="molecule type" value="Genomic_DNA"/>
</dbReference>
<protein>
    <submittedName>
        <fullName evidence="6">TetR family transcriptional regulator</fullName>
    </submittedName>
</protein>
<evidence type="ECO:0000313" key="7">
    <source>
        <dbReference type="Proteomes" id="UP000245711"/>
    </source>
</evidence>
<keyword evidence="2 4" id="KW-0238">DNA-binding</keyword>
<dbReference type="GO" id="GO:0000976">
    <property type="term" value="F:transcription cis-regulatory region binding"/>
    <property type="evidence" value="ECO:0007669"/>
    <property type="project" value="TreeGrafter"/>
</dbReference>
<dbReference type="SUPFAM" id="SSF46689">
    <property type="entry name" value="Homeodomain-like"/>
    <property type="match status" value="1"/>
</dbReference>
<keyword evidence="6" id="KW-0614">Plasmid</keyword>
<sequence>MELMSVSISDASVKRTQQERRAITRRQILDAAVAVLFRDGYSAATTLRIQHEAGVSRGRLLQQFPSREALLVAAVQHLATARMEDMRHRDDWPHDPTERIDWAIEIMWPTFHQPYFWAATELWLASRANDKLREALLPEERRLGHLVRATTDAFFGGELCARPRYELVREQLNTSMRGAALTYALDPRDPATDPHLHEWKLMARELLT</sequence>
<accession>A0A2S2C6V1</accession>
<dbReference type="OrthoDB" id="4538622at2"/>
<feature type="DNA-binding region" description="H-T-H motif" evidence="4">
    <location>
        <begin position="45"/>
        <end position="64"/>
    </location>
</feature>
<geneLocation type="plasmid" evidence="7">
    <name>prb98</name>
</geneLocation>
<reference evidence="6 7" key="1">
    <citation type="submission" date="2017-05" db="EMBL/GenBank/DDBJ databases">
        <title>Isolation of Rhodococcus sp. S2-17 biodegrading of BP-3.</title>
        <authorList>
            <person name="Lee Y."/>
            <person name="Kim K.H."/>
            <person name="Chun B.H."/>
            <person name="Jung H.S."/>
            <person name="Jeon C.O."/>
        </authorList>
    </citation>
    <scope>NUCLEOTIDE SEQUENCE [LARGE SCALE GENOMIC DNA]</scope>
    <source>
        <strain evidence="6 7">S2-17</strain>
        <plasmid evidence="7">prb98</plasmid>
    </source>
</reference>
<dbReference type="PANTHER" id="PTHR30055">
    <property type="entry name" value="HTH-TYPE TRANSCRIPTIONAL REGULATOR RUTR"/>
    <property type="match status" value="1"/>
</dbReference>
<gene>
    <name evidence="6" type="ORF">CBI38_35115</name>
</gene>
<dbReference type="KEGG" id="roz:CBI38_35115"/>
<evidence type="ECO:0000259" key="5">
    <source>
        <dbReference type="PROSITE" id="PS50977"/>
    </source>
</evidence>
<keyword evidence="1" id="KW-0805">Transcription regulation</keyword>